<evidence type="ECO:0000313" key="2">
    <source>
        <dbReference type="Proteomes" id="UP001234297"/>
    </source>
</evidence>
<name>A0ACC2LJ39_PERAE</name>
<comment type="caution">
    <text evidence="1">The sequence shown here is derived from an EMBL/GenBank/DDBJ whole genome shotgun (WGS) entry which is preliminary data.</text>
</comment>
<protein>
    <submittedName>
        <fullName evidence="1">Uncharacterized protein</fullName>
    </submittedName>
</protein>
<accession>A0ACC2LJ39</accession>
<gene>
    <name evidence="1" type="ORF">MRB53_026469</name>
</gene>
<sequence length="72" mass="8300">MKSEDYTLTQLANAWLDLAVEAHLIFQDFSEKYRQTGMILNGKAVCCMHMGRFEEAESLLLKALNREIFDLS</sequence>
<dbReference type="EMBL" id="CM056816">
    <property type="protein sequence ID" value="KAJ8633133.1"/>
    <property type="molecule type" value="Genomic_DNA"/>
</dbReference>
<keyword evidence="2" id="KW-1185">Reference proteome</keyword>
<proteinExistence type="predicted"/>
<organism evidence="1 2">
    <name type="scientific">Persea americana</name>
    <name type="common">Avocado</name>
    <dbReference type="NCBI Taxonomy" id="3435"/>
    <lineage>
        <taxon>Eukaryota</taxon>
        <taxon>Viridiplantae</taxon>
        <taxon>Streptophyta</taxon>
        <taxon>Embryophyta</taxon>
        <taxon>Tracheophyta</taxon>
        <taxon>Spermatophyta</taxon>
        <taxon>Magnoliopsida</taxon>
        <taxon>Magnoliidae</taxon>
        <taxon>Laurales</taxon>
        <taxon>Lauraceae</taxon>
        <taxon>Persea</taxon>
    </lineage>
</organism>
<evidence type="ECO:0000313" key="1">
    <source>
        <dbReference type="EMBL" id="KAJ8633133.1"/>
    </source>
</evidence>
<dbReference type="Proteomes" id="UP001234297">
    <property type="component" value="Chromosome 8"/>
</dbReference>
<reference evidence="1 2" key="1">
    <citation type="journal article" date="2022" name="Hortic Res">
        <title>A haplotype resolved chromosomal level avocado genome allows analysis of novel avocado genes.</title>
        <authorList>
            <person name="Nath O."/>
            <person name="Fletcher S.J."/>
            <person name="Hayward A."/>
            <person name="Shaw L.M."/>
            <person name="Masouleh A.K."/>
            <person name="Furtado A."/>
            <person name="Henry R.J."/>
            <person name="Mitter N."/>
        </authorList>
    </citation>
    <scope>NUCLEOTIDE SEQUENCE [LARGE SCALE GENOMIC DNA]</scope>
    <source>
        <strain evidence="2">cv. Hass</strain>
    </source>
</reference>